<dbReference type="Proteomes" id="UP001153332">
    <property type="component" value="Unassembled WGS sequence"/>
</dbReference>
<protein>
    <submittedName>
        <fullName evidence="1">Uncharacterized protein</fullName>
    </submittedName>
</protein>
<keyword evidence="2" id="KW-1185">Reference proteome</keyword>
<evidence type="ECO:0000313" key="1">
    <source>
        <dbReference type="EMBL" id="KAJ8125358.1"/>
    </source>
</evidence>
<reference evidence="1" key="1">
    <citation type="submission" date="2022-12" db="EMBL/GenBank/DDBJ databases">
        <title>Genome Sequence of Lasiodiplodia mahajangana.</title>
        <authorList>
            <person name="Buettner E."/>
        </authorList>
    </citation>
    <scope>NUCLEOTIDE SEQUENCE</scope>
    <source>
        <strain evidence="1">VT137</strain>
    </source>
</reference>
<name>A0ACC2JCX9_9PEZI</name>
<dbReference type="EMBL" id="JAPUUL010002409">
    <property type="protein sequence ID" value="KAJ8125358.1"/>
    <property type="molecule type" value="Genomic_DNA"/>
</dbReference>
<organism evidence="1 2">
    <name type="scientific">Lasiodiplodia mahajangana</name>
    <dbReference type="NCBI Taxonomy" id="1108764"/>
    <lineage>
        <taxon>Eukaryota</taxon>
        <taxon>Fungi</taxon>
        <taxon>Dikarya</taxon>
        <taxon>Ascomycota</taxon>
        <taxon>Pezizomycotina</taxon>
        <taxon>Dothideomycetes</taxon>
        <taxon>Dothideomycetes incertae sedis</taxon>
        <taxon>Botryosphaeriales</taxon>
        <taxon>Botryosphaeriaceae</taxon>
        <taxon>Lasiodiplodia</taxon>
    </lineage>
</organism>
<proteinExistence type="predicted"/>
<evidence type="ECO:0000313" key="2">
    <source>
        <dbReference type="Proteomes" id="UP001153332"/>
    </source>
</evidence>
<gene>
    <name evidence="1" type="ORF">O1611_g8281</name>
</gene>
<comment type="caution">
    <text evidence="1">The sequence shown here is derived from an EMBL/GenBank/DDBJ whole genome shotgun (WGS) entry which is preliminary data.</text>
</comment>
<accession>A0ACC2JCX9</accession>
<sequence length="841" mass="95125">MDSPLVQQTSLYNGVSNRSRGWKTRKLQSVPQSRLANPSVMRWDGVSRSSEVWDSLRRDPELWFQDGDCDVHLHSEGQSRRGPAFRVPYSALLEANCQLLIDNFVSRAQYSVSEVNSWNNNSTASCPEGPARDRIRLFIPAPAELDKRRSYDYHLATRNLFAFIFRRPMVGECLGTTLVTLMTSLQQLRTSDADNVQDLMSYIEEEGYSNLGGQATYALAMLQLAETFQLRDLYIEAFAHCCGMGSQIILASEYHLLSSVTRKSLRRARLEMHSRLEKATTMLKAFLYDDLCEINIELYPGAQEHLQRFRVLLQEVYAAYIGYYPLSSIEPEATIFEVDVFRTMRNDFEALYKFLVDESYDYPQPSKMVTKSGICILQDIELFDMRHGYATLPHPLPLLPHIPQGKQSSWRLSWLNKPSKVNQSQRANTLLASYRAAHSHRPDLLENQLVCAYQKFEEDQISATEAYSVDGRKIRWILIYEIYQTLRQATEISAEIKSATAVTYHLCVSTAGLPPWEEKQPVRTLECNPAKRASQSPARLSSSGSETKSNHGYPALIDRARWNRGKLHLRTKLRTTNSKDNATGIPIQKSSTLRRSLSLFIKHEIAQPDPEAKSAPYREIVVRGYGNGVTIEPDDKELAVEATSTALANPLSSKPASLPASENSSSSETRDHSETITLDTCATSITSTPAEPSINKWDRERASIYKRCGLHDINGDSTSGSLHVGDYRYRSAKQTTTHFDENRSVPRRGRSMSIRGDSRKSLERASKSESTPNLNIRMPTPQIPTAWDYIQAVMEVQASHYDSHTGEEWDQFAHLGNVIQTRSETIAPMTSPTVRRASTMF</sequence>